<feature type="transmembrane region" description="Helical" evidence="7">
    <location>
        <begin position="222"/>
        <end position="240"/>
    </location>
</feature>
<feature type="transmembrane region" description="Helical" evidence="7">
    <location>
        <begin position="57"/>
        <end position="77"/>
    </location>
</feature>
<evidence type="ECO:0000256" key="5">
    <source>
        <dbReference type="SAM" id="Coils"/>
    </source>
</evidence>
<keyword evidence="2 7" id="KW-0812">Transmembrane</keyword>
<feature type="region of interest" description="Disordered" evidence="6">
    <location>
        <begin position="1"/>
        <end position="20"/>
    </location>
</feature>
<dbReference type="Proteomes" id="UP000245020">
    <property type="component" value="Unassembled WGS sequence"/>
</dbReference>
<feature type="transmembrane region" description="Helical" evidence="7">
    <location>
        <begin position="160"/>
        <end position="182"/>
    </location>
</feature>
<sequence>MAQENDKVQHTAEKTKKKSGDIENRLNVLRAGVLGANDGIISTAGLVIGVASATTNMMTVLIAGLAGLLAGAFSMAGGEYSSVSTQKDVEKSEVEKEKKRLKEDFAGAEAELAEYYQNGGLSPELSQQVANELMKEDALAARVKAKLNITLGEYVNPWSAAFSSIISFSCGAIIPLLFILFLPELYKIWGTFAAVSLALALTGFISAALGGAPRLKAVVRNVIVGMLTMAVTYGLGQFVHI</sequence>
<evidence type="ECO:0000256" key="7">
    <source>
        <dbReference type="SAM" id="Phobius"/>
    </source>
</evidence>
<evidence type="ECO:0000256" key="2">
    <source>
        <dbReference type="ARBA" id="ARBA00022692"/>
    </source>
</evidence>
<keyword evidence="3 7" id="KW-1133">Transmembrane helix</keyword>
<dbReference type="InterPro" id="IPR008217">
    <property type="entry name" value="Ccc1_fam"/>
</dbReference>
<dbReference type="EMBL" id="QEWQ01000002">
    <property type="protein sequence ID" value="PWD81594.1"/>
    <property type="molecule type" value="Genomic_DNA"/>
</dbReference>
<gene>
    <name evidence="8" type="ORF">DC083_03950</name>
</gene>
<reference evidence="9" key="1">
    <citation type="submission" date="2018-05" db="EMBL/GenBank/DDBJ databases">
        <title>Ignatzschineria dubaiensis sp. nov., isolated from necrotic foot tissues of dromedaries (Camelus dromedarius) and associated maggots in Dubai, United Arab Emirates.</title>
        <authorList>
            <person name="Tsang C.C."/>
            <person name="Tang J.Y.M."/>
            <person name="Fong J.Y.H."/>
            <person name="Kinne J."/>
            <person name="Lee H.H."/>
            <person name="Joseph M."/>
            <person name="Jose S."/>
            <person name="Schuster R.K."/>
            <person name="Tang Y."/>
            <person name="Sivakumar S."/>
            <person name="Chen J.H.K."/>
            <person name="Teng J.L.L."/>
            <person name="Lau S.K.P."/>
            <person name="Wernery U."/>
            <person name="Woo P.C.Y."/>
        </authorList>
    </citation>
    <scope>NUCLEOTIDE SEQUENCE [LARGE SCALE GENOMIC DNA]</scope>
    <source>
        <strain evidence="9">KCTC 22644</strain>
    </source>
</reference>
<name>A0A2U2AG02_9GAMM</name>
<evidence type="ECO:0008006" key="10">
    <source>
        <dbReference type="Google" id="ProtNLM"/>
    </source>
</evidence>
<evidence type="ECO:0000256" key="1">
    <source>
        <dbReference type="ARBA" id="ARBA00004127"/>
    </source>
</evidence>
<dbReference type="OrthoDB" id="9789677at2"/>
<evidence type="ECO:0000313" key="8">
    <source>
        <dbReference type="EMBL" id="PWD81594.1"/>
    </source>
</evidence>
<dbReference type="AlphaFoldDB" id="A0A2U2AG02"/>
<keyword evidence="5" id="KW-0175">Coiled coil</keyword>
<organism evidence="8 9">
    <name type="scientific">Ignatzschineria ureiclastica</name>
    <dbReference type="NCBI Taxonomy" id="472582"/>
    <lineage>
        <taxon>Bacteria</taxon>
        <taxon>Pseudomonadati</taxon>
        <taxon>Pseudomonadota</taxon>
        <taxon>Gammaproteobacteria</taxon>
        <taxon>Cardiobacteriales</taxon>
        <taxon>Ignatzschineriaceae</taxon>
        <taxon>Ignatzschineria</taxon>
    </lineage>
</organism>
<dbReference type="PANTHER" id="PTHR31851">
    <property type="entry name" value="FE(2+)/MN(2+) TRANSPORTER PCL1"/>
    <property type="match status" value="1"/>
</dbReference>
<dbReference type="Pfam" id="PF01988">
    <property type="entry name" value="VIT1"/>
    <property type="match status" value="1"/>
</dbReference>
<evidence type="ECO:0000256" key="4">
    <source>
        <dbReference type="ARBA" id="ARBA00023136"/>
    </source>
</evidence>
<evidence type="ECO:0000313" key="9">
    <source>
        <dbReference type="Proteomes" id="UP000245020"/>
    </source>
</evidence>
<feature type="coiled-coil region" evidence="5">
    <location>
        <begin position="91"/>
        <end position="118"/>
    </location>
</feature>
<keyword evidence="9" id="KW-1185">Reference proteome</keyword>
<proteinExistence type="predicted"/>
<dbReference type="RefSeq" id="WP_109188947.1">
    <property type="nucleotide sequence ID" value="NZ_BMYA01000005.1"/>
</dbReference>
<feature type="transmembrane region" description="Helical" evidence="7">
    <location>
        <begin position="188"/>
        <end position="210"/>
    </location>
</feature>
<dbReference type="GO" id="GO:0030026">
    <property type="term" value="P:intracellular manganese ion homeostasis"/>
    <property type="evidence" value="ECO:0007669"/>
    <property type="project" value="InterPro"/>
</dbReference>
<dbReference type="GO" id="GO:0012505">
    <property type="term" value="C:endomembrane system"/>
    <property type="evidence" value="ECO:0007669"/>
    <property type="project" value="UniProtKB-SubCell"/>
</dbReference>
<protein>
    <recommendedName>
        <fullName evidence="10">VIT family protein</fullName>
    </recommendedName>
</protein>
<dbReference type="GO" id="GO:0005384">
    <property type="term" value="F:manganese ion transmembrane transporter activity"/>
    <property type="evidence" value="ECO:0007669"/>
    <property type="project" value="InterPro"/>
</dbReference>
<evidence type="ECO:0000256" key="3">
    <source>
        <dbReference type="ARBA" id="ARBA00022989"/>
    </source>
</evidence>
<keyword evidence="4 7" id="KW-0472">Membrane</keyword>
<comment type="subcellular location">
    <subcellularLocation>
        <location evidence="1">Endomembrane system</location>
        <topology evidence="1">Multi-pass membrane protein</topology>
    </subcellularLocation>
</comment>
<dbReference type="CDD" id="cd02432">
    <property type="entry name" value="Nodulin-21_like_1"/>
    <property type="match status" value="1"/>
</dbReference>
<comment type="caution">
    <text evidence="8">The sequence shown here is derived from an EMBL/GenBank/DDBJ whole genome shotgun (WGS) entry which is preliminary data.</text>
</comment>
<evidence type="ECO:0000256" key="6">
    <source>
        <dbReference type="SAM" id="MobiDB-lite"/>
    </source>
</evidence>
<feature type="transmembrane region" description="Helical" evidence="7">
    <location>
        <begin position="28"/>
        <end position="51"/>
    </location>
</feature>
<accession>A0A2U2AG02</accession>